<dbReference type="Gene3D" id="3.40.630.30">
    <property type="match status" value="1"/>
</dbReference>
<dbReference type="GO" id="GO:1990189">
    <property type="term" value="F:protein N-terminal-serine acetyltransferase activity"/>
    <property type="evidence" value="ECO:0007669"/>
    <property type="project" value="TreeGrafter"/>
</dbReference>
<sequence>MFTRQITDDLSIALVQPSFAKNFYEIVCREREYLSQWLAWPPHANGEAFFESFVERSLHDYADGKSLTCAMVYGGEVVGNVSFNSINHELKKVEIGYWLSQSFQGKGIASSCVQALIDIAFQELVMEKVQIAAATENMPSRKLAERLGFVLEGIITRNENLNGRVVDHAIYGLSRKGE</sequence>
<dbReference type="EMBL" id="FIZX01000002">
    <property type="protein sequence ID" value="CZF81352.1"/>
    <property type="molecule type" value="Genomic_DNA"/>
</dbReference>
<dbReference type="PANTHER" id="PTHR43441">
    <property type="entry name" value="RIBOSOMAL-PROTEIN-SERINE ACETYLTRANSFERASE"/>
    <property type="match status" value="1"/>
</dbReference>
<dbReference type="EC" id="2.3.1.-" evidence="2"/>
<name>A0A128F3G3_9GAMM</name>
<dbReference type="InterPro" id="IPR051908">
    <property type="entry name" value="Ribosomal_N-acetyltransferase"/>
</dbReference>
<dbReference type="GO" id="GO:0008999">
    <property type="term" value="F:protein-N-terminal-alanine acetyltransferase activity"/>
    <property type="evidence" value="ECO:0007669"/>
    <property type="project" value="TreeGrafter"/>
</dbReference>
<dbReference type="PANTHER" id="PTHR43441:SF11">
    <property type="entry name" value="RIBOSOMAL-PROTEIN-SERINE ACETYLTRANSFERASE"/>
    <property type="match status" value="1"/>
</dbReference>
<dbReference type="PROSITE" id="PS51186">
    <property type="entry name" value="GNAT"/>
    <property type="match status" value="1"/>
</dbReference>
<protein>
    <submittedName>
        <fullName evidence="2">Putative ribosomal N-acetyltransferase YdaF</fullName>
        <ecNumber evidence="2">2.3.1.-</ecNumber>
    </submittedName>
</protein>
<feature type="domain" description="N-acetyltransferase" evidence="1">
    <location>
        <begin position="24"/>
        <end position="176"/>
    </location>
</feature>
<dbReference type="CDD" id="cd04301">
    <property type="entry name" value="NAT_SF"/>
    <property type="match status" value="1"/>
</dbReference>
<accession>A0A128F3G3</accession>
<dbReference type="Proteomes" id="UP000071641">
    <property type="component" value="Unassembled WGS sequence"/>
</dbReference>
<dbReference type="InterPro" id="IPR016181">
    <property type="entry name" value="Acyl_CoA_acyltransferase"/>
</dbReference>
<dbReference type="InterPro" id="IPR000182">
    <property type="entry name" value="GNAT_dom"/>
</dbReference>
<dbReference type="STRING" id="1796497.GCE9029_02554"/>
<keyword evidence="2" id="KW-0808">Transferase</keyword>
<evidence type="ECO:0000313" key="2">
    <source>
        <dbReference type="EMBL" id="CZF81352.1"/>
    </source>
</evidence>
<organism evidence="2 3">
    <name type="scientific">Grimontia celer</name>
    <dbReference type="NCBI Taxonomy" id="1796497"/>
    <lineage>
        <taxon>Bacteria</taxon>
        <taxon>Pseudomonadati</taxon>
        <taxon>Pseudomonadota</taxon>
        <taxon>Gammaproteobacteria</taxon>
        <taxon>Vibrionales</taxon>
        <taxon>Vibrionaceae</taxon>
        <taxon>Grimontia</taxon>
    </lineage>
</organism>
<dbReference type="RefSeq" id="WP_062663612.1">
    <property type="nucleotide sequence ID" value="NZ_FIZX01000002.1"/>
</dbReference>
<gene>
    <name evidence="2" type="primary">ydaF_4</name>
    <name evidence="2" type="ORF">GCE9029_02554</name>
</gene>
<reference evidence="3" key="1">
    <citation type="submission" date="2016-02" db="EMBL/GenBank/DDBJ databases">
        <authorList>
            <person name="Rodrigo-Torres Lidia"/>
            <person name="Arahal R.David."/>
        </authorList>
    </citation>
    <scope>NUCLEOTIDE SEQUENCE [LARGE SCALE GENOMIC DNA]</scope>
    <source>
        <strain evidence="3">CECT 9029</strain>
    </source>
</reference>
<dbReference type="Pfam" id="PF13302">
    <property type="entry name" value="Acetyltransf_3"/>
    <property type="match status" value="1"/>
</dbReference>
<evidence type="ECO:0000259" key="1">
    <source>
        <dbReference type="PROSITE" id="PS51186"/>
    </source>
</evidence>
<keyword evidence="3" id="KW-1185">Reference proteome</keyword>
<evidence type="ECO:0000313" key="3">
    <source>
        <dbReference type="Proteomes" id="UP000071641"/>
    </source>
</evidence>
<proteinExistence type="predicted"/>
<keyword evidence="2" id="KW-0012">Acyltransferase</keyword>
<dbReference type="GO" id="GO:0005737">
    <property type="term" value="C:cytoplasm"/>
    <property type="evidence" value="ECO:0007669"/>
    <property type="project" value="TreeGrafter"/>
</dbReference>
<dbReference type="SUPFAM" id="SSF55729">
    <property type="entry name" value="Acyl-CoA N-acyltransferases (Nat)"/>
    <property type="match status" value="1"/>
</dbReference>
<dbReference type="OrthoDB" id="9784707at2"/>
<dbReference type="AlphaFoldDB" id="A0A128F3G3"/>